<sequence>MAQASKTVKAFAALQAGQTVSHWEFPAPELTPHMIAVDVTHCGICHSDIHMMGDEWRGDTGGSPTTFPLVPGHEVIGTVSALGSAVTGFKVGQRVGFGAQGSSCHECALCAKGHEHNCTKFGGLYDPNHGGYAAHIRADSRFCFAIPDEIPSAHVAPLMCAGVTVFTPLATHLLPPGSRVGIVGIGGLGHLALQFANKMGYHVTAISTSPSKEAEARSLGAHAFLNSSDAAQMKAHGNAFPLIIYTASGNIDWNAYMGLVAPEGKFVVCGLPEAKIQVSPMYLIGGSKTIVGSLVGGTKAIKEMLAFSALHGVRPMIEEVEVGHGADADKVNAALTRVRENKARYRCVMKYRV</sequence>
<dbReference type="CDD" id="cd05283">
    <property type="entry name" value="CAD1"/>
    <property type="match status" value="1"/>
</dbReference>
<dbReference type="InterPro" id="IPR036291">
    <property type="entry name" value="NAD(P)-bd_dom_sf"/>
</dbReference>
<keyword evidence="4" id="KW-0560">Oxidoreductase</keyword>
<keyword evidence="3 5" id="KW-0862">Zinc</keyword>
<dbReference type="OMA" id="KKDFAFQ"/>
<evidence type="ECO:0000256" key="3">
    <source>
        <dbReference type="ARBA" id="ARBA00022833"/>
    </source>
</evidence>
<evidence type="ECO:0000313" key="7">
    <source>
        <dbReference type="EMBL" id="KJE96832.1"/>
    </source>
</evidence>
<proteinExistence type="inferred from homology"/>
<feature type="domain" description="Enoyl reductase (ER)" evidence="6">
    <location>
        <begin position="17"/>
        <end position="349"/>
    </location>
</feature>
<evidence type="ECO:0000256" key="1">
    <source>
        <dbReference type="ARBA" id="ARBA00001947"/>
    </source>
</evidence>
<dbReference type="InterPro" id="IPR013149">
    <property type="entry name" value="ADH-like_C"/>
</dbReference>
<dbReference type="Gene3D" id="3.40.50.720">
    <property type="entry name" value="NAD(P)-binding Rossmann-like Domain"/>
    <property type="match status" value="1"/>
</dbReference>
<dbReference type="SMART" id="SM00829">
    <property type="entry name" value="PKS_ER"/>
    <property type="match status" value="1"/>
</dbReference>
<comment type="cofactor">
    <cofactor evidence="1 5">
        <name>Zn(2+)</name>
        <dbReference type="ChEBI" id="CHEBI:29105"/>
    </cofactor>
</comment>
<dbReference type="STRING" id="595528.A0A0D2VYM0"/>
<accession>A0A0D2VYM0</accession>
<evidence type="ECO:0000256" key="2">
    <source>
        <dbReference type="ARBA" id="ARBA00022723"/>
    </source>
</evidence>
<evidence type="ECO:0000256" key="5">
    <source>
        <dbReference type="RuleBase" id="RU361277"/>
    </source>
</evidence>
<dbReference type="PROSITE" id="PS00059">
    <property type="entry name" value="ADH_ZINC"/>
    <property type="match status" value="1"/>
</dbReference>
<dbReference type="OrthoDB" id="1879366at2759"/>
<dbReference type="FunFam" id="3.40.50.720:FF:000022">
    <property type="entry name" value="Cinnamyl alcohol dehydrogenase"/>
    <property type="match status" value="1"/>
</dbReference>
<keyword evidence="8" id="KW-1185">Reference proteome</keyword>
<dbReference type="EMBL" id="KE346372">
    <property type="protein sequence ID" value="KJE96832.1"/>
    <property type="molecule type" value="Genomic_DNA"/>
</dbReference>
<dbReference type="InterPro" id="IPR020843">
    <property type="entry name" value="ER"/>
</dbReference>
<keyword evidence="2 5" id="KW-0479">Metal-binding</keyword>
<dbReference type="Pfam" id="PF08240">
    <property type="entry name" value="ADH_N"/>
    <property type="match status" value="1"/>
</dbReference>
<dbReference type="InParanoid" id="A0A0D2VYM0"/>
<dbReference type="InterPro" id="IPR002328">
    <property type="entry name" value="ADH_Zn_CS"/>
</dbReference>
<dbReference type="eggNOG" id="KOG0023">
    <property type="taxonomic scope" value="Eukaryota"/>
</dbReference>
<dbReference type="InterPro" id="IPR047109">
    <property type="entry name" value="CAD-like"/>
</dbReference>
<dbReference type="Gene3D" id="3.90.180.10">
    <property type="entry name" value="Medium-chain alcohol dehydrogenases, catalytic domain"/>
    <property type="match status" value="1"/>
</dbReference>
<evidence type="ECO:0000259" key="6">
    <source>
        <dbReference type="SMART" id="SM00829"/>
    </source>
</evidence>
<dbReference type="GO" id="GO:0008270">
    <property type="term" value="F:zinc ion binding"/>
    <property type="evidence" value="ECO:0007669"/>
    <property type="project" value="InterPro"/>
</dbReference>
<evidence type="ECO:0000313" key="8">
    <source>
        <dbReference type="Proteomes" id="UP000008743"/>
    </source>
</evidence>
<organism evidence="7 8">
    <name type="scientific">Capsaspora owczarzaki (strain ATCC 30864)</name>
    <dbReference type="NCBI Taxonomy" id="595528"/>
    <lineage>
        <taxon>Eukaryota</taxon>
        <taxon>Filasterea</taxon>
        <taxon>Capsaspora</taxon>
    </lineage>
</organism>
<dbReference type="SUPFAM" id="SSF50129">
    <property type="entry name" value="GroES-like"/>
    <property type="match status" value="1"/>
</dbReference>
<dbReference type="InterPro" id="IPR013154">
    <property type="entry name" value="ADH-like_N"/>
</dbReference>
<reference evidence="8" key="1">
    <citation type="submission" date="2011-02" db="EMBL/GenBank/DDBJ databases">
        <title>The Genome Sequence of Capsaspora owczarzaki ATCC 30864.</title>
        <authorList>
            <person name="Russ C."/>
            <person name="Cuomo C."/>
            <person name="Burger G."/>
            <person name="Gray M.W."/>
            <person name="Holland P.W.H."/>
            <person name="King N."/>
            <person name="Lang F.B.F."/>
            <person name="Roger A.J."/>
            <person name="Ruiz-Trillo I."/>
            <person name="Young S.K."/>
            <person name="Zeng Q."/>
            <person name="Gargeya S."/>
            <person name="Alvarado L."/>
            <person name="Berlin A."/>
            <person name="Chapman S.B."/>
            <person name="Chen Z."/>
            <person name="Freedman E."/>
            <person name="Gellesch M."/>
            <person name="Goldberg J."/>
            <person name="Griggs A."/>
            <person name="Gujja S."/>
            <person name="Heilman E."/>
            <person name="Heiman D."/>
            <person name="Howarth C."/>
            <person name="Mehta T."/>
            <person name="Neiman D."/>
            <person name="Pearson M."/>
            <person name="Roberts A."/>
            <person name="Saif S."/>
            <person name="Shea T."/>
            <person name="Shenoy N."/>
            <person name="Sisk P."/>
            <person name="Stolte C."/>
            <person name="Sykes S."/>
            <person name="White J."/>
            <person name="Yandava C."/>
            <person name="Haas B."/>
            <person name="Nusbaum C."/>
            <person name="Birren B."/>
        </authorList>
    </citation>
    <scope>NUCLEOTIDE SEQUENCE</scope>
    <source>
        <strain evidence="8">ATCC 30864</strain>
    </source>
</reference>
<dbReference type="PANTHER" id="PTHR42683">
    <property type="entry name" value="ALDEHYDE REDUCTASE"/>
    <property type="match status" value="1"/>
</dbReference>
<dbReference type="SUPFAM" id="SSF51735">
    <property type="entry name" value="NAD(P)-binding Rossmann-fold domains"/>
    <property type="match status" value="1"/>
</dbReference>
<comment type="similarity">
    <text evidence="5">Belongs to the zinc-containing alcohol dehydrogenase family.</text>
</comment>
<dbReference type="PhylomeDB" id="A0A0D2VYM0"/>
<dbReference type="GO" id="GO:0016616">
    <property type="term" value="F:oxidoreductase activity, acting on the CH-OH group of donors, NAD or NADP as acceptor"/>
    <property type="evidence" value="ECO:0007669"/>
    <property type="project" value="InterPro"/>
</dbReference>
<dbReference type="InterPro" id="IPR011032">
    <property type="entry name" value="GroES-like_sf"/>
</dbReference>
<dbReference type="AlphaFoldDB" id="A0A0D2VYM0"/>
<gene>
    <name evidence="7" type="ORF">CAOG_007094</name>
</gene>
<dbReference type="Pfam" id="PF00107">
    <property type="entry name" value="ADH_zinc_N"/>
    <property type="match status" value="1"/>
</dbReference>
<evidence type="ECO:0000256" key="4">
    <source>
        <dbReference type="ARBA" id="ARBA00023002"/>
    </source>
</evidence>
<dbReference type="Proteomes" id="UP000008743">
    <property type="component" value="Unassembled WGS sequence"/>
</dbReference>
<dbReference type="RefSeq" id="XP_004343818.1">
    <property type="nucleotide sequence ID" value="XM_004343768.2"/>
</dbReference>
<protein>
    <submittedName>
        <fullName evidence="7">Zinc-containing alcohol dehydrogenase</fullName>
    </submittedName>
</protein>
<name>A0A0D2VYM0_CAPO3</name>